<evidence type="ECO:0000313" key="4">
    <source>
        <dbReference type="EMBL" id="ALR86830.1"/>
    </source>
</evidence>
<evidence type="ECO:0000256" key="1">
    <source>
        <dbReference type="ARBA" id="ARBA00008996"/>
    </source>
</evidence>
<organism evidence="4">
    <name type="scientific">Turnip leaf roll virus</name>
    <dbReference type="NCBI Taxonomy" id="1766828"/>
    <lineage>
        <taxon>Viruses</taxon>
        <taxon>Monodnaviria</taxon>
        <taxon>Shotokuvirae</taxon>
        <taxon>Cressdnaviricota</taxon>
        <taxon>Repensiviricetes</taxon>
        <taxon>Geplafuvirales</taxon>
        <taxon>Geminiviridae</taxon>
        <taxon>Turncurtovirus</taxon>
        <taxon>Turncurtovirus rapae</taxon>
    </lineage>
</organism>
<evidence type="ECO:0000256" key="2">
    <source>
        <dbReference type="ARBA" id="ARBA00022581"/>
    </source>
</evidence>
<proteinExistence type="inferred from homology"/>
<accession>A0A0S3JNN3</accession>
<protein>
    <submittedName>
        <fullName evidence="4">C4</fullName>
    </submittedName>
</protein>
<sequence length="102" mass="11714">MKNVLHTFTLCFNSKGNSNARIHDSSTLYPQTGQHITIATFRELNQALTSRRISRRRVNTPTGENSRSTDDLQEEDNNLQTTLTPQQLTQEVSRRLLESLRN</sequence>
<comment type="similarity">
    <text evidence="1">Belongs to the geminiviridae protein AC4/C4 family.</text>
</comment>
<dbReference type="EMBL" id="KT388079">
    <property type="protein sequence ID" value="ALR86830.1"/>
    <property type="molecule type" value="Genomic_DNA"/>
</dbReference>
<name>A0A0S3JNN3_9GEMI</name>
<dbReference type="InterPro" id="IPR002488">
    <property type="entry name" value="Gemini_C4"/>
</dbReference>
<dbReference type="Pfam" id="PF01492">
    <property type="entry name" value="Gemini_C4"/>
    <property type="match status" value="1"/>
</dbReference>
<feature type="region of interest" description="Disordered" evidence="3">
    <location>
        <begin position="52"/>
        <end position="102"/>
    </location>
</feature>
<keyword evidence="2" id="KW-0945">Host-virus interaction</keyword>
<reference evidence="4" key="1">
    <citation type="journal article" date="2016" name="Arch. Virol.">
        <title>Molecular diversity of turncurtoviruses in Iran.</title>
        <authorList>
            <person name="Kamali M."/>
            <person name="Heydarnejad J."/>
            <person name="Massumi H."/>
            <person name="Kvarnheden A."/>
            <person name="Kraberger S."/>
            <person name="Varsani A."/>
        </authorList>
    </citation>
    <scope>NUCLEOTIDE SEQUENCE</scope>
    <source>
        <strain evidence="4">IR:Zaf:Z2-22:Let:12</strain>
    </source>
</reference>
<feature type="compositionally biased region" description="Low complexity" evidence="3">
    <location>
        <begin position="79"/>
        <end position="90"/>
    </location>
</feature>
<feature type="compositionally biased region" description="Basic and acidic residues" evidence="3">
    <location>
        <begin position="92"/>
        <end position="102"/>
    </location>
</feature>
<evidence type="ECO:0000256" key="3">
    <source>
        <dbReference type="SAM" id="MobiDB-lite"/>
    </source>
</evidence>